<gene>
    <name evidence="2" type="ORF">L1I30_05125</name>
</gene>
<dbReference type="PANTHER" id="PTHR37291:SF1">
    <property type="entry name" value="TYPE IV METHYL-DIRECTED RESTRICTION ENZYME ECOKMCRB SUBUNIT"/>
    <property type="match status" value="1"/>
</dbReference>
<keyword evidence="3" id="KW-1185">Reference proteome</keyword>
<dbReference type="SMART" id="SM00382">
    <property type="entry name" value="AAA"/>
    <property type="match status" value="1"/>
</dbReference>
<evidence type="ECO:0000259" key="1">
    <source>
        <dbReference type="SMART" id="SM00382"/>
    </source>
</evidence>
<dbReference type="RefSeq" id="WP_236133188.1">
    <property type="nucleotide sequence ID" value="NZ_JAKGTH010000007.1"/>
</dbReference>
<organism evidence="2 3">
    <name type="scientific">Gillisia lutea</name>
    <dbReference type="NCBI Taxonomy" id="2909668"/>
    <lineage>
        <taxon>Bacteria</taxon>
        <taxon>Pseudomonadati</taxon>
        <taxon>Bacteroidota</taxon>
        <taxon>Flavobacteriia</taxon>
        <taxon>Flavobacteriales</taxon>
        <taxon>Flavobacteriaceae</taxon>
        <taxon>Gillisia</taxon>
    </lineage>
</organism>
<dbReference type="PANTHER" id="PTHR37291">
    <property type="entry name" value="5-METHYLCYTOSINE-SPECIFIC RESTRICTION ENZYME B"/>
    <property type="match status" value="1"/>
</dbReference>
<dbReference type="EMBL" id="JAKGTH010000007">
    <property type="protein sequence ID" value="MCF4101037.1"/>
    <property type="molecule type" value="Genomic_DNA"/>
</dbReference>
<dbReference type="Pfam" id="PF26345">
    <property type="entry name" value="ScoMcrA_N"/>
    <property type="match status" value="1"/>
</dbReference>
<evidence type="ECO:0000313" key="3">
    <source>
        <dbReference type="Proteomes" id="UP001179363"/>
    </source>
</evidence>
<protein>
    <submittedName>
        <fullName evidence="2">AAA family ATPase</fullName>
    </submittedName>
</protein>
<reference evidence="2" key="1">
    <citation type="submission" date="2022-01" db="EMBL/GenBank/DDBJ databases">
        <title>Gillisia lutea sp. nov., isolated from marine plastic residues from the Malvarosa beach (Valencia, Spain).</title>
        <authorList>
            <person name="Vidal-Verdu A."/>
            <person name="Molina-Menor E."/>
            <person name="Satari L."/>
            <person name="Pascual J."/>
            <person name="Pereto J."/>
            <person name="Porcar M."/>
        </authorList>
    </citation>
    <scope>NUCLEOTIDE SEQUENCE</scope>
    <source>
        <strain evidence="2">M10.2A</strain>
    </source>
</reference>
<comment type="caution">
    <text evidence="2">The sequence shown here is derived from an EMBL/GenBank/DDBJ whole genome shotgun (WGS) entry which is preliminary data.</text>
</comment>
<dbReference type="Gene3D" id="3.30.920.90">
    <property type="match status" value="1"/>
</dbReference>
<dbReference type="Pfam" id="PF07728">
    <property type="entry name" value="AAA_5"/>
    <property type="match status" value="1"/>
</dbReference>
<feature type="domain" description="AAA+ ATPase" evidence="1">
    <location>
        <begin position="422"/>
        <end position="727"/>
    </location>
</feature>
<dbReference type="SUPFAM" id="SSF52540">
    <property type="entry name" value="P-loop containing nucleoside triphosphate hydrolases"/>
    <property type="match status" value="1"/>
</dbReference>
<dbReference type="InterPro" id="IPR011704">
    <property type="entry name" value="ATPase_dyneun-rel_AAA"/>
</dbReference>
<proteinExistence type="predicted"/>
<dbReference type="InterPro" id="IPR058807">
    <property type="entry name" value="ScoMcrA_N"/>
</dbReference>
<dbReference type="Proteomes" id="UP001179363">
    <property type="component" value="Unassembled WGS sequence"/>
</dbReference>
<sequence length="849" mass="97977">MIPDNLERIHIEKALAEIDQNGVQNGEQSTTYDLIHNAKRYPPKLVLSLANKYANGNELDRLSFTGGENTKAFKLLRNHGFHIESKTSIKDLVQEFLEQAKTSNLKTKHYPSKYRGLDISISFGAGNSARIPWIAFLKPPNKVMDGIYPGLLFYKEHNLLILTYGKSETNSSSFTWNVSNAETIGEFFKRKFEAKPDRYGSSLVKAIFKVEKDIDFIKFQYQLDELIDQYKSIHFESNTLGEPTEDYKKEKQDIGRKYWIYSPGENAEFWDEFYQKGVMGLGWDYLGDLRNFNSKEEIRSKLQELEETDNSKKNDATACDDFLNNIQVGDIVIAKKGRSTLIGYGKVVSDYYFDKERKTFQKQRKVEWKKKGEWNAGLFLVLKTLTDITRYPSKLSEYDNYYEHLLAIMDEIIAEPKKELGLPLNCILYGPPGTGKTYKTKEIAVKIGNPDFDVPPNYNDLKKRKMIVDEYDRLFQEGQIVFTTFHQSFSYEDFVEGIKPKTTDDKKVIYDISPGIFKRICERAKDNWLEYSSGESVDLSFDEAFRNLKDEWEENENLKFPLKTEGKDYKIIGFTDSSIQFKKASGGTSHTLSISTLRDAYYRKREIKSTGVGIYYPGILNKLKTYGSRTIGINRPSLEKFVLVIDEINRGNVSGIFGELITLLEEDKRLGENEEIIVELPYSKEPFSVPPNVYIIGTMNTADRSVESLDTALRRRFAFEEVMPLPELLENIEFEQFNLSHLLKVINGRIEALLDRDHTIGHSYFIGIQSGDAVALRLAFENKIIPLLQEYFYHDYEKIALILGEGFIEHRESNVRFANFNKVDQPEINSSFELKKIEDIEDAVHFLLN</sequence>
<dbReference type="InterPro" id="IPR003593">
    <property type="entry name" value="AAA+_ATPase"/>
</dbReference>
<dbReference type="Gene3D" id="3.40.50.300">
    <property type="entry name" value="P-loop containing nucleotide triphosphate hydrolases"/>
    <property type="match status" value="2"/>
</dbReference>
<name>A0ABS9EDS0_9FLAO</name>
<dbReference type="InterPro" id="IPR027417">
    <property type="entry name" value="P-loop_NTPase"/>
</dbReference>
<evidence type="ECO:0000313" key="2">
    <source>
        <dbReference type="EMBL" id="MCF4101037.1"/>
    </source>
</evidence>
<accession>A0ABS9EDS0</accession>
<dbReference type="InterPro" id="IPR052934">
    <property type="entry name" value="Methyl-DNA_Rec/Restrict_Enz"/>
</dbReference>